<dbReference type="RefSeq" id="WP_126530172.1">
    <property type="nucleotide sequence ID" value="NZ_JAMWJM010000001.1"/>
</dbReference>
<evidence type="ECO:0000256" key="2">
    <source>
        <dbReference type="ARBA" id="ARBA00023015"/>
    </source>
</evidence>
<dbReference type="SUPFAM" id="SSF53850">
    <property type="entry name" value="Periplasmic binding protein-like II"/>
    <property type="match status" value="1"/>
</dbReference>
<dbReference type="Pfam" id="PF03466">
    <property type="entry name" value="LysR_substrate"/>
    <property type="match status" value="1"/>
</dbReference>
<dbReference type="InterPro" id="IPR005119">
    <property type="entry name" value="LysR_subst-bd"/>
</dbReference>
<keyword evidence="2" id="KW-0805">Transcription regulation</keyword>
<dbReference type="AlphaFoldDB" id="A0A3S5AD95"/>
<name>A0A3S5AD95_SERRU</name>
<dbReference type="GO" id="GO:0003700">
    <property type="term" value="F:DNA-binding transcription factor activity"/>
    <property type="evidence" value="ECO:0007669"/>
    <property type="project" value="InterPro"/>
</dbReference>
<comment type="similarity">
    <text evidence="1">Belongs to the LysR transcriptional regulatory family.</text>
</comment>
<accession>A0A3S5AD95</accession>
<reference evidence="6 7" key="1">
    <citation type="submission" date="2018-12" db="EMBL/GenBank/DDBJ databases">
        <authorList>
            <consortium name="Pathogen Informatics"/>
        </authorList>
    </citation>
    <scope>NUCLEOTIDE SEQUENCE [LARGE SCALE GENOMIC DNA]</scope>
    <source>
        <strain evidence="6 7">NCTC10036</strain>
    </source>
</reference>
<evidence type="ECO:0000256" key="1">
    <source>
        <dbReference type="ARBA" id="ARBA00009437"/>
    </source>
</evidence>
<organism evidence="6 7">
    <name type="scientific">Serratia rubidaea</name>
    <name type="common">Serratia marinorubra</name>
    <dbReference type="NCBI Taxonomy" id="61652"/>
    <lineage>
        <taxon>Bacteria</taxon>
        <taxon>Pseudomonadati</taxon>
        <taxon>Pseudomonadota</taxon>
        <taxon>Gammaproteobacteria</taxon>
        <taxon>Enterobacterales</taxon>
        <taxon>Yersiniaceae</taxon>
        <taxon>Serratia</taxon>
    </lineage>
</organism>
<evidence type="ECO:0000256" key="4">
    <source>
        <dbReference type="ARBA" id="ARBA00023163"/>
    </source>
</evidence>
<evidence type="ECO:0000259" key="5">
    <source>
        <dbReference type="PROSITE" id="PS50931"/>
    </source>
</evidence>
<feature type="domain" description="HTH lysR-type" evidence="5">
    <location>
        <begin position="3"/>
        <end position="60"/>
    </location>
</feature>
<proteinExistence type="inferred from homology"/>
<evidence type="ECO:0000313" key="6">
    <source>
        <dbReference type="EMBL" id="VEI61148.1"/>
    </source>
</evidence>
<evidence type="ECO:0000256" key="3">
    <source>
        <dbReference type="ARBA" id="ARBA00023125"/>
    </source>
</evidence>
<dbReference type="InterPro" id="IPR036390">
    <property type="entry name" value="WH_DNA-bd_sf"/>
</dbReference>
<dbReference type="InterPro" id="IPR036388">
    <property type="entry name" value="WH-like_DNA-bd_sf"/>
</dbReference>
<dbReference type="Proteomes" id="UP000281904">
    <property type="component" value="Chromosome"/>
</dbReference>
<dbReference type="PANTHER" id="PTHR30126:SF4">
    <property type="entry name" value="LYSR FAMILY TRANSCRIPTIONAL REGULATOR"/>
    <property type="match status" value="1"/>
</dbReference>
<gene>
    <name evidence="6" type="primary">allS_1</name>
    <name evidence="6" type="ORF">NCTC10036_00112</name>
</gene>
<dbReference type="GO" id="GO:0000976">
    <property type="term" value="F:transcription cis-regulatory region binding"/>
    <property type="evidence" value="ECO:0007669"/>
    <property type="project" value="TreeGrafter"/>
</dbReference>
<dbReference type="Gene3D" id="1.10.10.10">
    <property type="entry name" value="Winged helix-like DNA-binding domain superfamily/Winged helix DNA-binding domain"/>
    <property type="match status" value="1"/>
</dbReference>
<sequence>MRLNLEALLILDALERYGTFAAAAARLFKTPSALSYTVQKLESDLGVTLLDRSGHRARFTDTGKLMLEKGRVLLRAAQDLEQQARYVESGWESELTLGVDAAFPFERLLPLIDDFYRQHPHTRLRFSHEVLAGCWESLLHGCADIIIGAISEPPSRTGFAYRKLGKLHYVFAVAPQHPLAAVAEPLTRELIRQQRAVAVRDTSRVNAPQSLHLLDEQDTLTVFSFDAKLKAQLAGLGCGYLPLSLAQPYLDSGELVAKSVEGVSLSSDTYVGWRENASGLAAQWWREQLQARLGAESAPAEQAGAASAADYAGRKSSASTS</sequence>
<dbReference type="EMBL" id="LR134493">
    <property type="protein sequence ID" value="VEI61148.1"/>
    <property type="molecule type" value="Genomic_DNA"/>
</dbReference>
<evidence type="ECO:0000313" key="7">
    <source>
        <dbReference type="Proteomes" id="UP000281904"/>
    </source>
</evidence>
<dbReference type="PANTHER" id="PTHR30126">
    <property type="entry name" value="HTH-TYPE TRANSCRIPTIONAL REGULATOR"/>
    <property type="match status" value="1"/>
</dbReference>
<keyword evidence="3" id="KW-0238">DNA-binding</keyword>
<dbReference type="InterPro" id="IPR000847">
    <property type="entry name" value="LysR_HTH_N"/>
</dbReference>
<protein>
    <submittedName>
        <fullName evidence="6">HTH-type transcriptional activator AllS</fullName>
    </submittedName>
</protein>
<dbReference type="PROSITE" id="PS50931">
    <property type="entry name" value="HTH_LYSR"/>
    <property type="match status" value="1"/>
</dbReference>
<dbReference type="Pfam" id="PF00126">
    <property type="entry name" value="HTH_1"/>
    <property type="match status" value="1"/>
</dbReference>
<dbReference type="Gene3D" id="3.40.190.290">
    <property type="match status" value="1"/>
</dbReference>
<keyword evidence="4" id="KW-0804">Transcription</keyword>
<dbReference type="SUPFAM" id="SSF46785">
    <property type="entry name" value="Winged helix' DNA-binding domain"/>
    <property type="match status" value="1"/>
</dbReference>